<dbReference type="PANTHER" id="PTHR46773">
    <property type="match status" value="1"/>
</dbReference>
<dbReference type="Gene3D" id="2.120.10.80">
    <property type="entry name" value="Kelch-type beta propeller"/>
    <property type="match status" value="2"/>
</dbReference>
<dbReference type="AlphaFoldDB" id="A0A520LM96"/>
<name>A0A520LM96_9GAMM</name>
<dbReference type="Pfam" id="PF01344">
    <property type="entry name" value="Kelch_1"/>
    <property type="match status" value="1"/>
</dbReference>
<dbReference type="Proteomes" id="UP000318148">
    <property type="component" value="Unassembled WGS sequence"/>
</dbReference>
<dbReference type="SMART" id="SM00612">
    <property type="entry name" value="Kelch"/>
    <property type="match status" value="3"/>
</dbReference>
<reference evidence="1 2" key="1">
    <citation type="submission" date="2019-02" db="EMBL/GenBank/DDBJ databases">
        <title>Prokaryotic population dynamics and viral predation in marine succession experiment using metagenomics: the confinement effect.</title>
        <authorList>
            <person name="Haro-Moreno J.M."/>
            <person name="Rodriguez-Valera F."/>
            <person name="Lopez-Perez M."/>
        </authorList>
    </citation>
    <scope>NUCLEOTIDE SEQUENCE [LARGE SCALE GENOMIC DNA]</scope>
    <source>
        <strain evidence="1">MED-G169</strain>
    </source>
</reference>
<dbReference type="SUPFAM" id="SSF117281">
    <property type="entry name" value="Kelch motif"/>
    <property type="match status" value="1"/>
</dbReference>
<dbReference type="PANTHER" id="PTHR46773:SF5">
    <property type="entry name" value="OS04G0487100 PROTEIN"/>
    <property type="match status" value="1"/>
</dbReference>
<dbReference type="InterPro" id="IPR006652">
    <property type="entry name" value="Kelch_1"/>
</dbReference>
<dbReference type="EMBL" id="SHBO01000018">
    <property type="protein sequence ID" value="RZO06949.1"/>
    <property type="molecule type" value="Genomic_DNA"/>
</dbReference>
<dbReference type="InterPro" id="IPR015915">
    <property type="entry name" value="Kelch-typ_b-propeller"/>
</dbReference>
<evidence type="ECO:0008006" key="3">
    <source>
        <dbReference type="Google" id="ProtNLM"/>
    </source>
</evidence>
<proteinExistence type="predicted"/>
<evidence type="ECO:0000313" key="2">
    <source>
        <dbReference type="Proteomes" id="UP000318148"/>
    </source>
</evidence>
<sequence>MTDKPKYNAEWRRLSDMPVPKWEPASIVLDNKMYVHGGYETGIISGKNLHVFDPEGSSHGTWEKLQDLPSDISHVNLAPGLTGFWFAGGMKDMDRPRGIKDHIVAEFWHFDPELDRYSAGPLLPGRRAGGGLVRLGDNLHYISGLMEDRDTDSGDHWVFNLKDWDKDQSAKWEKLAPLPNPRNQLSVTVLNENIYVIGGQYNHDSQQLDQNLVHIYDAKKDTWSAGPSLPYGHSHSEGATFTHKDRIWMVGGHTTPDGGTKGMCKNVVTLVEGGEWEITFKLPVGISSPASKIINDRLYVAGGWDLRLLTQTPERDYWADRQVTSGDVWVTELPF</sequence>
<organism evidence="1 2">
    <name type="scientific">SAR92 clade bacterium</name>
    <dbReference type="NCBI Taxonomy" id="2315479"/>
    <lineage>
        <taxon>Bacteria</taxon>
        <taxon>Pseudomonadati</taxon>
        <taxon>Pseudomonadota</taxon>
        <taxon>Gammaproteobacteria</taxon>
        <taxon>Cellvibrionales</taxon>
        <taxon>Porticoccaceae</taxon>
        <taxon>SAR92 clade</taxon>
    </lineage>
</organism>
<accession>A0A520LM96</accession>
<protein>
    <recommendedName>
        <fullName evidence="3">Galactose oxidase</fullName>
    </recommendedName>
</protein>
<dbReference type="InterPro" id="IPR053256">
    <property type="entry name" value="Kelch_repeat-containing"/>
</dbReference>
<evidence type="ECO:0000313" key="1">
    <source>
        <dbReference type="EMBL" id="RZO06949.1"/>
    </source>
</evidence>
<comment type="caution">
    <text evidence="1">The sequence shown here is derived from an EMBL/GenBank/DDBJ whole genome shotgun (WGS) entry which is preliminary data.</text>
</comment>
<gene>
    <name evidence="1" type="ORF">EVB02_02085</name>
</gene>